<evidence type="ECO:0000256" key="1">
    <source>
        <dbReference type="SAM" id="MobiDB-lite"/>
    </source>
</evidence>
<feature type="domain" description="DUF4283" evidence="2">
    <location>
        <begin position="38"/>
        <end position="120"/>
    </location>
</feature>
<evidence type="ECO:0000259" key="3">
    <source>
        <dbReference type="Pfam" id="PF14392"/>
    </source>
</evidence>
<feature type="compositionally biased region" description="Basic and acidic residues" evidence="1">
    <location>
        <begin position="389"/>
        <end position="398"/>
    </location>
</feature>
<feature type="compositionally biased region" description="Basic and acidic residues" evidence="1">
    <location>
        <begin position="351"/>
        <end position="377"/>
    </location>
</feature>
<name>A0A397ZJF4_BRACM</name>
<dbReference type="Pfam" id="PF14392">
    <property type="entry name" value="zf-CCHC_4"/>
    <property type="match status" value="1"/>
</dbReference>
<dbReference type="AlphaFoldDB" id="A0A397ZJF4"/>
<evidence type="ECO:0000313" key="4">
    <source>
        <dbReference type="EMBL" id="RID65762.1"/>
    </source>
</evidence>
<dbReference type="Pfam" id="PF14111">
    <property type="entry name" value="DUF4283"/>
    <property type="match status" value="1"/>
</dbReference>
<feature type="domain" description="Zinc knuckle CX2CX4HX4C" evidence="3">
    <location>
        <begin position="172"/>
        <end position="219"/>
    </location>
</feature>
<dbReference type="InterPro" id="IPR025558">
    <property type="entry name" value="DUF4283"/>
</dbReference>
<feature type="compositionally biased region" description="Basic and acidic residues" evidence="1">
    <location>
        <begin position="315"/>
        <end position="336"/>
    </location>
</feature>
<gene>
    <name evidence="4" type="ORF">BRARA_D00940</name>
</gene>
<feature type="compositionally biased region" description="Basic and acidic residues" evidence="1">
    <location>
        <begin position="276"/>
        <end position="288"/>
    </location>
</feature>
<evidence type="ECO:0000313" key="5">
    <source>
        <dbReference type="Proteomes" id="UP000264353"/>
    </source>
</evidence>
<dbReference type="EMBL" id="CM010631">
    <property type="protein sequence ID" value="RID65762.1"/>
    <property type="molecule type" value="Genomic_DNA"/>
</dbReference>
<dbReference type="Proteomes" id="UP000264353">
    <property type="component" value="Chromosome A4"/>
</dbReference>
<organism evidence="4 5">
    <name type="scientific">Brassica campestris</name>
    <name type="common">Field mustard</name>
    <dbReference type="NCBI Taxonomy" id="3711"/>
    <lineage>
        <taxon>Eukaryota</taxon>
        <taxon>Viridiplantae</taxon>
        <taxon>Streptophyta</taxon>
        <taxon>Embryophyta</taxon>
        <taxon>Tracheophyta</taxon>
        <taxon>Spermatophyta</taxon>
        <taxon>Magnoliopsida</taxon>
        <taxon>eudicotyledons</taxon>
        <taxon>Gunneridae</taxon>
        <taxon>Pentapetalae</taxon>
        <taxon>rosids</taxon>
        <taxon>malvids</taxon>
        <taxon>Brassicales</taxon>
        <taxon>Brassicaceae</taxon>
        <taxon>Brassiceae</taxon>
        <taxon>Brassica</taxon>
    </lineage>
</organism>
<dbReference type="InterPro" id="IPR040256">
    <property type="entry name" value="At4g02000-like"/>
</dbReference>
<accession>A0A397ZJF4</accession>
<evidence type="ECO:0008006" key="6">
    <source>
        <dbReference type="Google" id="ProtNLM"/>
    </source>
</evidence>
<proteinExistence type="predicted"/>
<feature type="non-terminal residue" evidence="4">
    <location>
        <position position="526"/>
    </location>
</feature>
<dbReference type="PANTHER" id="PTHR31286">
    <property type="entry name" value="GLYCINE-RICH CELL WALL STRUCTURAL PROTEIN 1.8-LIKE"/>
    <property type="match status" value="1"/>
</dbReference>
<dbReference type="InterPro" id="IPR025836">
    <property type="entry name" value="Zn_knuckle_CX2CX4HX4C"/>
</dbReference>
<dbReference type="PANTHER" id="PTHR31286:SF132">
    <property type="entry name" value="DUF4283 DOMAIN-CONTAINING PROTEIN"/>
    <property type="match status" value="1"/>
</dbReference>
<evidence type="ECO:0000259" key="2">
    <source>
        <dbReference type="Pfam" id="PF14111"/>
    </source>
</evidence>
<sequence>MSQSSLIRKGGPSNGDRSIQRAEDEIIHIPECDLNDVKDRFRLTLIGRVFHIRGRSIDALINLLPRPRIWNVEGKVCGLNLGNGRFQFDFYSEEDLQMVLNKRPCHFNQWSFALERWEPFTSESFPNTIPFWINVTGVPVHFWNDNTFTRIANALGTKLLVDDKKARIQVSIDTDKPLQFECRIGFPNGDIGKVTLSYDGLHRYCFTCKLISHDENTCLQLSPEERELKRKQRLESLNPNEQSRLPLQAPYGDNSRNLLKRPRSPPNGRYHSPSESSRHGEFNREEKRRKNMLPTYSTREARDTGLQTRYRKSSSRQDNRYTHQRREVWSRLEKPIRKGGRSSNYYPRSSPRNDKTRSSYKTHTEWRPRRSLEEPRSRINNNAVSRQGVNDRTERSRATVDSQKTITDNRASLESGEIVATRGTEAAKDNADDNAEEERIRRLKGKAIATASSPPAVVRRYSTLSIREKAPEKATESPLTIRQAKRYETPQLEQRENLLALENDIGIDQDLDTPLTDLEIAEVENL</sequence>
<feature type="compositionally biased region" description="Polar residues" evidence="1">
    <location>
        <begin position="399"/>
        <end position="411"/>
    </location>
</feature>
<feature type="compositionally biased region" description="Polar residues" evidence="1">
    <location>
        <begin position="379"/>
        <end position="388"/>
    </location>
</feature>
<feature type="compositionally biased region" description="Low complexity" evidence="1">
    <location>
        <begin position="341"/>
        <end position="350"/>
    </location>
</feature>
<protein>
    <recommendedName>
        <fullName evidence="6">DUF4283 domain-containing protein</fullName>
    </recommendedName>
</protein>
<reference evidence="4 5" key="1">
    <citation type="submission" date="2018-06" db="EMBL/GenBank/DDBJ databases">
        <title>WGS assembly of Brassica rapa FPsc.</title>
        <authorList>
            <person name="Bowman J."/>
            <person name="Kohchi T."/>
            <person name="Yamato K."/>
            <person name="Jenkins J."/>
            <person name="Shu S."/>
            <person name="Ishizaki K."/>
            <person name="Yamaoka S."/>
            <person name="Nishihama R."/>
            <person name="Nakamura Y."/>
            <person name="Berger F."/>
            <person name="Adam C."/>
            <person name="Aki S."/>
            <person name="Althoff F."/>
            <person name="Araki T."/>
            <person name="Arteaga-Vazquez M."/>
            <person name="Balasubrmanian S."/>
            <person name="Bauer D."/>
            <person name="Boehm C."/>
            <person name="Briginshaw L."/>
            <person name="Caballero-Perez J."/>
            <person name="Catarino B."/>
            <person name="Chen F."/>
            <person name="Chiyoda S."/>
            <person name="Chovatia M."/>
            <person name="Davies K."/>
            <person name="Delmans M."/>
            <person name="Demura T."/>
            <person name="Dierschke T."/>
            <person name="Dolan L."/>
            <person name="Dorantes-Acosta A."/>
            <person name="Eklund D."/>
            <person name="Florent S."/>
            <person name="Flores-Sandoval E."/>
            <person name="Fujiyama A."/>
            <person name="Fukuzawa H."/>
            <person name="Galik B."/>
            <person name="Grimanelli D."/>
            <person name="Grimwood J."/>
            <person name="Grossniklaus U."/>
            <person name="Hamada T."/>
            <person name="Haseloff J."/>
            <person name="Hetherington A."/>
            <person name="Higo A."/>
            <person name="Hirakawa Y."/>
            <person name="Hundley H."/>
            <person name="Ikeda Y."/>
            <person name="Inoue K."/>
            <person name="Inoue S."/>
            <person name="Ishida S."/>
            <person name="Jia Q."/>
            <person name="Kakita M."/>
            <person name="Kanazawa T."/>
            <person name="Kawai Y."/>
            <person name="Kawashima T."/>
            <person name="Kennedy M."/>
            <person name="Kinose K."/>
            <person name="Kinoshita T."/>
            <person name="Kohara Y."/>
            <person name="Koide E."/>
            <person name="Komatsu K."/>
            <person name="Kopischke S."/>
            <person name="Kubo M."/>
            <person name="Kyozuka J."/>
            <person name="Lagercrantz U."/>
            <person name="Lin S."/>
            <person name="Lindquist E."/>
            <person name="Lipzen A."/>
            <person name="Lu C."/>
            <person name="Luna E."/>
            <person name="Martienssen R."/>
            <person name="Minamino N."/>
            <person name="Mizutani M."/>
            <person name="Mizutani M."/>
            <person name="Mochizuki N."/>
            <person name="Monte I."/>
            <person name="Mosher R."/>
            <person name="Nagasaki H."/>
            <person name="Nakagami H."/>
            <person name="Naramoto S."/>
            <person name="Nishitani K."/>
            <person name="Ohtani M."/>
            <person name="Okamoto T."/>
            <person name="Okumura M."/>
            <person name="Phillips J."/>
            <person name="Pollak B."/>
            <person name="Reinders A."/>
            <person name="Roevekamp M."/>
            <person name="Sano R."/>
            <person name="Sawa S."/>
            <person name="Schmid M."/>
            <person name="Shirakawa M."/>
            <person name="Solano R."/>
            <person name="Spunde A."/>
            <person name="Suetsugu N."/>
            <person name="Sugano S."/>
            <person name="Sugiyama A."/>
            <person name="Sun R."/>
            <person name="Suzuki Y."/>
            <person name="Takenaka M."/>
            <person name="Takezawa D."/>
            <person name="Tomogane H."/>
            <person name="Tsuzuki M."/>
            <person name="Ueda T."/>
            <person name="Umeda M."/>
            <person name="Ward J."/>
            <person name="Watanabe Y."/>
            <person name="Yazaki K."/>
            <person name="Yokoyama R."/>
            <person name="Yoshitake Y."/>
            <person name="Yotsui I."/>
            <person name="Zachgo S."/>
            <person name="Schmutz J."/>
        </authorList>
    </citation>
    <scope>NUCLEOTIDE SEQUENCE [LARGE SCALE GENOMIC DNA]</scope>
    <source>
        <strain evidence="5">cv. B-3</strain>
    </source>
</reference>
<feature type="region of interest" description="Disordered" evidence="1">
    <location>
        <begin position="234"/>
        <end position="411"/>
    </location>
</feature>